<feature type="region of interest" description="Disordered" evidence="6">
    <location>
        <begin position="233"/>
        <end position="255"/>
    </location>
</feature>
<protein>
    <recommendedName>
        <fullName evidence="8">Putative aromatic acid exporter C-terminal domain-containing protein</fullName>
    </recommendedName>
</protein>
<dbReference type="InterPro" id="IPR010343">
    <property type="entry name" value="ArAE_1"/>
</dbReference>
<feature type="domain" description="Putative aromatic acid exporter C-terminal" evidence="8">
    <location>
        <begin position="266"/>
        <end position="391"/>
    </location>
</feature>
<evidence type="ECO:0000256" key="4">
    <source>
        <dbReference type="ARBA" id="ARBA00022989"/>
    </source>
</evidence>
<gene>
    <name evidence="9" type="ORF">FMM80_05630</name>
</gene>
<dbReference type="Gene3D" id="1.20.120.940">
    <property type="entry name" value="Putative aromatic acid exporter, C-terminal domain"/>
    <property type="match status" value="1"/>
</dbReference>
<feature type="transmembrane region" description="Helical" evidence="7">
    <location>
        <begin position="67"/>
        <end position="86"/>
    </location>
</feature>
<comment type="caution">
    <text evidence="9">The sequence shown here is derived from an EMBL/GenBank/DDBJ whole genome shotgun (WGS) entry which is preliminary data.</text>
</comment>
<comment type="subcellular location">
    <subcellularLocation>
        <location evidence="1">Cell membrane</location>
        <topology evidence="1">Multi-pass membrane protein</topology>
    </subcellularLocation>
</comment>
<name>A0A9X5H5A9_9FIRM</name>
<keyword evidence="2" id="KW-1003">Cell membrane</keyword>
<dbReference type="AlphaFoldDB" id="A0A9X5H5A9"/>
<dbReference type="InterPro" id="IPR052984">
    <property type="entry name" value="UPF0421"/>
</dbReference>
<accession>A0A9X5H5A9</accession>
<dbReference type="EMBL" id="VIRB01000037">
    <property type="protein sequence ID" value="NDO68214.1"/>
    <property type="molecule type" value="Genomic_DNA"/>
</dbReference>
<evidence type="ECO:0000256" key="6">
    <source>
        <dbReference type="SAM" id="MobiDB-lite"/>
    </source>
</evidence>
<dbReference type="Proteomes" id="UP000474104">
    <property type="component" value="Unassembled WGS sequence"/>
</dbReference>
<evidence type="ECO:0000313" key="9">
    <source>
        <dbReference type="EMBL" id="NDO68214.1"/>
    </source>
</evidence>
<organism evidence="9 10">
    <name type="scientific">Schaedlerella arabinosiphila</name>
    <dbReference type="NCBI Taxonomy" id="2044587"/>
    <lineage>
        <taxon>Bacteria</taxon>
        <taxon>Bacillati</taxon>
        <taxon>Bacillota</taxon>
        <taxon>Clostridia</taxon>
        <taxon>Lachnospirales</taxon>
        <taxon>Lachnospiraceae</taxon>
        <taxon>Schaedlerella</taxon>
    </lineage>
</organism>
<feature type="transmembrane region" description="Helical" evidence="7">
    <location>
        <begin position="132"/>
        <end position="157"/>
    </location>
</feature>
<keyword evidence="3 7" id="KW-0812">Transmembrane</keyword>
<dbReference type="Pfam" id="PF06081">
    <property type="entry name" value="ArAE_1"/>
    <property type="match status" value="1"/>
</dbReference>
<dbReference type="PANTHER" id="PTHR40064">
    <property type="entry name" value="MEMBRANE PROTEIN-RELATED"/>
    <property type="match status" value="1"/>
</dbReference>
<keyword evidence="4 7" id="KW-1133">Transmembrane helix</keyword>
<sequence>MGSSPNLEWIKKELAKKRKTLLLAVKIAVGSSAAIYIAQMLGLEYAISAGTITLLTLLTTKWETVRLSAFRLVTFAVTILLAWTSFAHIKSMWIGYGVFIFCVVLFAEVMGWRATISVNSVIVAHLLTSRDFGMAFVENEFLLVLIGVVIAFLLNLFQNNDRNEKDIIANMRYTEERLQQILRRFAQYLSQEEVLGAPDRKAGIQAAGPGAQAEHGQDVPGFKTMKNLIDKEAQAEHGQDTAGDSRRKIRQDSPAPTGNLWDDIILLEKELQGFVLEAYEYQENTFHSHPVYYIDYFEMRSDQCHVLHNLHYEVKKIRYIPKQARVVAEYMLYLADYVVERNVPSAQMEKLEGIFRDMKKEELPKSREEFENRAILYHILMDMEEFLVYKQRFVRSLDERQKKLYWKEK</sequence>
<evidence type="ECO:0000256" key="3">
    <source>
        <dbReference type="ARBA" id="ARBA00022692"/>
    </source>
</evidence>
<evidence type="ECO:0000313" key="10">
    <source>
        <dbReference type="Proteomes" id="UP000474104"/>
    </source>
</evidence>
<dbReference type="RefSeq" id="WP_162205400.1">
    <property type="nucleotide sequence ID" value="NZ_VIRB01000037.1"/>
</dbReference>
<evidence type="ECO:0000256" key="2">
    <source>
        <dbReference type="ARBA" id="ARBA00022475"/>
    </source>
</evidence>
<evidence type="ECO:0000256" key="7">
    <source>
        <dbReference type="SAM" id="Phobius"/>
    </source>
</evidence>
<evidence type="ECO:0000256" key="5">
    <source>
        <dbReference type="ARBA" id="ARBA00023136"/>
    </source>
</evidence>
<dbReference type="InterPro" id="IPR021062">
    <property type="entry name" value="ArAE_1_C"/>
</dbReference>
<proteinExistence type="predicted"/>
<dbReference type="Pfam" id="PF11728">
    <property type="entry name" value="ArAE_1_C"/>
    <property type="match status" value="1"/>
</dbReference>
<evidence type="ECO:0000256" key="1">
    <source>
        <dbReference type="ARBA" id="ARBA00004651"/>
    </source>
</evidence>
<dbReference type="InterPro" id="IPR038323">
    <property type="entry name" value="ArAE_1_C_sf"/>
</dbReference>
<feature type="transmembrane region" description="Helical" evidence="7">
    <location>
        <begin position="21"/>
        <end position="47"/>
    </location>
</feature>
<evidence type="ECO:0000259" key="8">
    <source>
        <dbReference type="Pfam" id="PF11728"/>
    </source>
</evidence>
<reference evidence="9 10" key="1">
    <citation type="submission" date="2019-07" db="EMBL/GenBank/DDBJ databases">
        <title>Draft genome sequences of 15 bacterial species constituting the stable defined intestinal microbiota of the GM15 gnotobiotic mouse model.</title>
        <authorList>
            <person name="Elie C."/>
            <person name="Mathieu A."/>
            <person name="Saliou A."/>
            <person name="Darnaud M."/>
            <person name="Leulier F."/>
            <person name="Tamellini A."/>
        </authorList>
    </citation>
    <scope>NUCLEOTIDE SEQUENCE [LARGE SCALE GENOMIC DNA]</scope>
    <source>
        <strain evidence="10">ASF 502</strain>
    </source>
</reference>
<dbReference type="PANTHER" id="PTHR40064:SF1">
    <property type="entry name" value="MEMBRANE PROTEIN"/>
    <property type="match status" value="1"/>
</dbReference>
<dbReference type="GO" id="GO:0005886">
    <property type="term" value="C:plasma membrane"/>
    <property type="evidence" value="ECO:0007669"/>
    <property type="project" value="UniProtKB-SubCell"/>
</dbReference>
<feature type="compositionally biased region" description="Basic and acidic residues" evidence="6">
    <location>
        <begin position="233"/>
        <end position="246"/>
    </location>
</feature>
<keyword evidence="5 7" id="KW-0472">Membrane</keyword>
<feature type="transmembrane region" description="Helical" evidence="7">
    <location>
        <begin position="93"/>
        <end position="112"/>
    </location>
</feature>